<dbReference type="InterPro" id="IPR003018">
    <property type="entry name" value="GAF"/>
</dbReference>
<evidence type="ECO:0000256" key="1">
    <source>
        <dbReference type="ARBA" id="ARBA00038454"/>
    </source>
</evidence>
<organism evidence="3 4">
    <name type="scientific">Hymenobacter amundsenii</name>
    <dbReference type="NCBI Taxonomy" id="2006685"/>
    <lineage>
        <taxon>Bacteria</taxon>
        <taxon>Pseudomonadati</taxon>
        <taxon>Bacteroidota</taxon>
        <taxon>Cytophagia</taxon>
        <taxon>Cytophagales</taxon>
        <taxon>Hymenobacteraceae</taxon>
        <taxon>Hymenobacter</taxon>
    </lineage>
</organism>
<dbReference type="RefSeq" id="WP_088463319.1">
    <property type="nucleotide sequence ID" value="NZ_NIRR01000004.1"/>
</dbReference>
<dbReference type="PANTHER" id="PTHR21021:SF15">
    <property type="entry name" value="FREE METHIONINE-R-SULFOXIDE REDUCTASE"/>
    <property type="match status" value="1"/>
</dbReference>
<evidence type="ECO:0000259" key="2">
    <source>
        <dbReference type="SMART" id="SM00065"/>
    </source>
</evidence>
<dbReference type="GO" id="GO:0033745">
    <property type="term" value="F:L-methionine-(R)-S-oxide reductase activity"/>
    <property type="evidence" value="ECO:0007669"/>
    <property type="project" value="TreeGrafter"/>
</dbReference>
<dbReference type="OrthoDB" id="9796252at2"/>
<proteinExistence type="inferred from homology"/>
<keyword evidence="4" id="KW-1185">Reference proteome</keyword>
<dbReference type="GO" id="GO:0005829">
    <property type="term" value="C:cytosol"/>
    <property type="evidence" value="ECO:0007669"/>
    <property type="project" value="TreeGrafter"/>
</dbReference>
<gene>
    <name evidence="3" type="ORF">CDA63_04850</name>
</gene>
<dbReference type="SMART" id="SM00065">
    <property type="entry name" value="GAF"/>
    <property type="match status" value="1"/>
</dbReference>
<dbReference type="EMBL" id="NIRR01000004">
    <property type="protein sequence ID" value="OWP64364.1"/>
    <property type="molecule type" value="Genomic_DNA"/>
</dbReference>
<evidence type="ECO:0000313" key="3">
    <source>
        <dbReference type="EMBL" id="OWP64364.1"/>
    </source>
</evidence>
<sequence>MAEELLLDTTLSKAEQYRQLLPQLEALTTGEPDLIANLANTAAALRQAFGFFWVGFYLVKEDELVLGPFQGPIACTRIRRGKGVCGTSWAQATTLLVPDVEQFPGHIACSSESKSEIVVPVLKNGQVVAVLDVDSDQLNDFDATDQQALEQLMQLAAGWFAE</sequence>
<accession>A0A246FRF5</accession>
<dbReference type="Gene3D" id="3.30.450.40">
    <property type="match status" value="1"/>
</dbReference>
<comment type="caution">
    <text evidence="3">The sequence shown here is derived from an EMBL/GenBank/DDBJ whole genome shotgun (WGS) entry which is preliminary data.</text>
</comment>
<dbReference type="InterPro" id="IPR029016">
    <property type="entry name" value="GAF-like_dom_sf"/>
</dbReference>
<dbReference type="FunFam" id="3.30.450.40:FF:000008">
    <property type="entry name" value="GAF domain-containing proteins"/>
    <property type="match status" value="1"/>
</dbReference>
<feature type="domain" description="GAF" evidence="2">
    <location>
        <begin position="33"/>
        <end position="161"/>
    </location>
</feature>
<dbReference type="SUPFAM" id="SSF55781">
    <property type="entry name" value="GAF domain-like"/>
    <property type="match status" value="1"/>
</dbReference>
<reference evidence="3 4" key="1">
    <citation type="submission" date="2017-06" db="EMBL/GenBank/DDBJ databases">
        <title>Hymenobacter amundsenii sp. nov. isolated from regoliths in Antarctica.</title>
        <authorList>
            <person name="Sedlacek I."/>
            <person name="Kralova S."/>
            <person name="Pantucek R."/>
            <person name="Svec P."/>
            <person name="Holochova P."/>
            <person name="Stankova E."/>
            <person name="Vrbovska V."/>
            <person name="Busse H.-J."/>
        </authorList>
    </citation>
    <scope>NUCLEOTIDE SEQUENCE [LARGE SCALE GENOMIC DNA]</scope>
    <source>
        <strain evidence="3 4">CCM 8682</strain>
    </source>
</reference>
<name>A0A246FRF5_9BACT</name>
<evidence type="ECO:0000313" key="4">
    <source>
        <dbReference type="Proteomes" id="UP000197277"/>
    </source>
</evidence>
<dbReference type="Proteomes" id="UP000197277">
    <property type="component" value="Unassembled WGS sequence"/>
</dbReference>
<protein>
    <submittedName>
        <fullName evidence="3">GAF domain-containing protein</fullName>
    </submittedName>
</protein>
<dbReference type="PANTHER" id="PTHR21021">
    <property type="entry name" value="GAF/PUTATIVE CYTOSKELETAL PROTEIN"/>
    <property type="match status" value="1"/>
</dbReference>
<dbReference type="AlphaFoldDB" id="A0A246FRF5"/>
<dbReference type="Pfam" id="PF01590">
    <property type="entry name" value="GAF"/>
    <property type="match status" value="1"/>
</dbReference>
<comment type="similarity">
    <text evidence="1">Belongs to the free Met sulfoxide reductase family.</text>
</comment>
<dbReference type="InterPro" id="IPR051330">
    <property type="entry name" value="Phosphatase_reg/MetRdx"/>
</dbReference>